<evidence type="ECO:0000256" key="5">
    <source>
        <dbReference type="ARBA" id="ARBA00008372"/>
    </source>
</evidence>
<gene>
    <name evidence="18" type="ORF">ACMD2_22746</name>
</gene>
<dbReference type="InterPro" id="IPR012337">
    <property type="entry name" value="RNaseH-like_sf"/>
</dbReference>
<evidence type="ECO:0000256" key="10">
    <source>
        <dbReference type="ARBA" id="ARBA00022723"/>
    </source>
</evidence>
<keyword evidence="9" id="KW-0540">Nuclease</keyword>
<evidence type="ECO:0000256" key="14">
    <source>
        <dbReference type="ARBA" id="ARBA00023015"/>
    </source>
</evidence>
<dbReference type="GO" id="GO:0003723">
    <property type="term" value="F:RNA binding"/>
    <property type="evidence" value="ECO:0007669"/>
    <property type="project" value="UniProtKB-KW"/>
</dbReference>
<dbReference type="InterPro" id="IPR039637">
    <property type="entry name" value="CNOT7/CNOT8/Pop2"/>
</dbReference>
<dbReference type="Proteomes" id="UP000092600">
    <property type="component" value="Unassembled WGS sequence"/>
</dbReference>
<evidence type="ECO:0000256" key="15">
    <source>
        <dbReference type="ARBA" id="ARBA00023163"/>
    </source>
</evidence>
<comment type="caution">
    <text evidence="18">The sequence shown here is derived from an EMBL/GenBank/DDBJ whole genome shotgun (WGS) entry which is preliminary data.</text>
</comment>
<comment type="function">
    <text evidence="17">Ubiquitous transcription factor required for a diverse set of processes. It is a component of the CCR4 complex involved in the control of gene expression.</text>
</comment>
<evidence type="ECO:0000256" key="16">
    <source>
        <dbReference type="ARBA" id="ARBA00023242"/>
    </source>
</evidence>
<dbReference type="PANTHER" id="PTHR10797">
    <property type="entry name" value="CCR4-NOT TRANSCRIPTION COMPLEX SUBUNIT"/>
    <property type="match status" value="1"/>
</dbReference>
<keyword evidence="12" id="KW-0269">Exonuclease</keyword>
<keyword evidence="13" id="KW-0694">RNA-binding</keyword>
<comment type="catalytic activity">
    <reaction evidence="1">
        <text>Exonucleolytic cleavage of poly(A) to 5'-AMP.</text>
        <dbReference type="EC" id="3.1.13.4"/>
    </reaction>
</comment>
<keyword evidence="16" id="KW-0539">Nucleus</keyword>
<dbReference type="Pfam" id="PF04857">
    <property type="entry name" value="CAF1"/>
    <property type="match status" value="1"/>
</dbReference>
<comment type="subunit">
    <text evidence="6">Component of the CCR4-NOT complex, at least composed of CRR4 and CAF1 proteins.</text>
</comment>
<evidence type="ECO:0000256" key="7">
    <source>
        <dbReference type="ARBA" id="ARBA00012161"/>
    </source>
</evidence>
<keyword evidence="11" id="KW-0378">Hydrolase</keyword>
<evidence type="ECO:0000256" key="1">
    <source>
        <dbReference type="ARBA" id="ARBA00001663"/>
    </source>
</evidence>
<evidence type="ECO:0000256" key="2">
    <source>
        <dbReference type="ARBA" id="ARBA00001968"/>
    </source>
</evidence>
<keyword evidence="14" id="KW-0805">Transcription regulation</keyword>
<dbReference type="GO" id="GO:0046872">
    <property type="term" value="F:metal ion binding"/>
    <property type="evidence" value="ECO:0007669"/>
    <property type="project" value="UniProtKB-KW"/>
</dbReference>
<comment type="similarity">
    <text evidence="5">Belongs to the CAF1 family.</text>
</comment>
<comment type="subcellular location">
    <subcellularLocation>
        <location evidence="4">Cytoplasm</location>
    </subcellularLocation>
    <subcellularLocation>
        <location evidence="3">Nucleus</location>
    </subcellularLocation>
</comment>
<evidence type="ECO:0000256" key="13">
    <source>
        <dbReference type="ARBA" id="ARBA00022884"/>
    </source>
</evidence>
<evidence type="ECO:0000313" key="18">
    <source>
        <dbReference type="EMBL" id="OAY82705.1"/>
    </source>
</evidence>
<evidence type="ECO:0000313" key="19">
    <source>
        <dbReference type="Proteomes" id="UP000092600"/>
    </source>
</evidence>
<reference evidence="18 19" key="1">
    <citation type="journal article" date="2016" name="DNA Res.">
        <title>The draft genome of MD-2 pineapple using hybrid error correction of long reads.</title>
        <authorList>
            <person name="Redwan R.M."/>
            <person name="Saidin A."/>
            <person name="Kumar S.V."/>
        </authorList>
    </citation>
    <scope>NUCLEOTIDE SEQUENCE [LARGE SCALE GENOMIC DNA]</scope>
    <source>
        <strain evidence="19">cv. MD2</strain>
        <tissue evidence="18">Leaf</tissue>
    </source>
</reference>
<dbReference type="EC" id="3.1.13.4" evidence="7"/>
<dbReference type="InterPro" id="IPR036397">
    <property type="entry name" value="RNaseH_sf"/>
</dbReference>
<dbReference type="GO" id="GO:0005737">
    <property type="term" value="C:cytoplasm"/>
    <property type="evidence" value="ECO:0007669"/>
    <property type="project" value="UniProtKB-SubCell"/>
</dbReference>
<dbReference type="SUPFAM" id="SSF53098">
    <property type="entry name" value="Ribonuclease H-like"/>
    <property type="match status" value="1"/>
</dbReference>
<proteinExistence type="inferred from homology"/>
<evidence type="ECO:0000256" key="6">
    <source>
        <dbReference type="ARBA" id="ARBA00011757"/>
    </source>
</evidence>
<sequence length="269" mass="29746">MAWVEEAKRGGEVQVEVEVRSVWAENLESEFELIRSAVERLPYATLDTEFPGVVHLPRGPHALLSPLDRYALLRRNVNSLHLIQLGLTLSDACRCVTWEFNFREFDPARHPHAPDSVDLLRRSGVDLAAHRARGVAAPRFAELLVGSGLVLNGSAVAWVAFHGAYDFGYLLKALTGRALPRGMGEFAHLLRVFFGDRVFDAKHMAQACGGALYGGLDRVAARLGVDRPVGKSHQAGSDSLLTWRVYRRMGDAYFGGRECQEHKGVIFGL</sequence>
<accession>A0A199W1B6</accession>
<name>A0A199W1B6_ANACO</name>
<keyword evidence="10" id="KW-0479">Metal-binding</keyword>
<dbReference type="GO" id="GO:0005634">
    <property type="term" value="C:nucleus"/>
    <property type="evidence" value="ECO:0007669"/>
    <property type="project" value="UniProtKB-SubCell"/>
</dbReference>
<evidence type="ECO:0000256" key="3">
    <source>
        <dbReference type="ARBA" id="ARBA00004123"/>
    </source>
</evidence>
<comment type="cofactor">
    <cofactor evidence="2">
        <name>a divalent metal cation</name>
        <dbReference type="ChEBI" id="CHEBI:60240"/>
    </cofactor>
</comment>
<dbReference type="GO" id="GO:0004535">
    <property type="term" value="F:poly(A)-specific ribonuclease activity"/>
    <property type="evidence" value="ECO:0007669"/>
    <property type="project" value="UniProtKB-EC"/>
</dbReference>
<evidence type="ECO:0000256" key="9">
    <source>
        <dbReference type="ARBA" id="ARBA00022722"/>
    </source>
</evidence>
<dbReference type="InterPro" id="IPR006941">
    <property type="entry name" value="RNase_CAF1"/>
</dbReference>
<protein>
    <recommendedName>
        <fullName evidence="7">poly(A)-specific ribonuclease</fullName>
        <ecNumber evidence="7">3.1.13.4</ecNumber>
    </recommendedName>
</protein>
<dbReference type="Gene3D" id="3.30.420.10">
    <property type="entry name" value="Ribonuclease H-like superfamily/Ribonuclease H"/>
    <property type="match status" value="1"/>
</dbReference>
<evidence type="ECO:0000256" key="4">
    <source>
        <dbReference type="ARBA" id="ARBA00004496"/>
    </source>
</evidence>
<dbReference type="EMBL" id="LSRQ01000445">
    <property type="protein sequence ID" value="OAY82705.1"/>
    <property type="molecule type" value="Genomic_DNA"/>
</dbReference>
<keyword evidence="8" id="KW-0963">Cytoplasm</keyword>
<dbReference type="GO" id="GO:0030014">
    <property type="term" value="C:CCR4-NOT complex"/>
    <property type="evidence" value="ECO:0007669"/>
    <property type="project" value="InterPro"/>
</dbReference>
<evidence type="ECO:0000256" key="11">
    <source>
        <dbReference type="ARBA" id="ARBA00022801"/>
    </source>
</evidence>
<evidence type="ECO:0000256" key="17">
    <source>
        <dbReference type="ARBA" id="ARBA00025148"/>
    </source>
</evidence>
<keyword evidence="15" id="KW-0804">Transcription</keyword>
<dbReference type="AlphaFoldDB" id="A0A199W1B6"/>
<dbReference type="STRING" id="4615.A0A199W1B6"/>
<evidence type="ECO:0000256" key="12">
    <source>
        <dbReference type="ARBA" id="ARBA00022839"/>
    </source>
</evidence>
<evidence type="ECO:0000256" key="8">
    <source>
        <dbReference type="ARBA" id="ARBA00022490"/>
    </source>
</evidence>
<organism evidence="18 19">
    <name type="scientific">Ananas comosus</name>
    <name type="common">Pineapple</name>
    <name type="synonym">Ananas ananas</name>
    <dbReference type="NCBI Taxonomy" id="4615"/>
    <lineage>
        <taxon>Eukaryota</taxon>
        <taxon>Viridiplantae</taxon>
        <taxon>Streptophyta</taxon>
        <taxon>Embryophyta</taxon>
        <taxon>Tracheophyta</taxon>
        <taxon>Spermatophyta</taxon>
        <taxon>Magnoliopsida</taxon>
        <taxon>Liliopsida</taxon>
        <taxon>Poales</taxon>
        <taxon>Bromeliaceae</taxon>
        <taxon>Bromelioideae</taxon>
        <taxon>Ananas</taxon>
    </lineage>
</organism>